<name>A0A816J890_BRANA</name>
<reference evidence="1" key="1">
    <citation type="submission" date="2021-01" db="EMBL/GenBank/DDBJ databases">
        <authorList>
            <consortium name="Genoscope - CEA"/>
            <person name="William W."/>
        </authorList>
    </citation>
    <scope>NUCLEOTIDE SEQUENCE</scope>
</reference>
<accession>A0A816J890</accession>
<gene>
    <name evidence="1" type="ORF">DARMORV10_C09P50060.1</name>
</gene>
<sequence>CLVKSAISNVIPFFKIVQEAKCLLLHIIRKTPLYDRLWSSKTKSGGFESGL</sequence>
<evidence type="ECO:0000313" key="1">
    <source>
        <dbReference type="EMBL" id="CAF1767638.1"/>
    </source>
</evidence>
<protein>
    <submittedName>
        <fullName evidence="1">(rape) hypothetical protein</fullName>
    </submittedName>
</protein>
<feature type="non-terminal residue" evidence="1">
    <location>
        <position position="51"/>
    </location>
</feature>
<proteinExistence type="predicted"/>
<feature type="non-terminal residue" evidence="1">
    <location>
        <position position="1"/>
    </location>
</feature>
<organism evidence="1">
    <name type="scientific">Brassica napus</name>
    <name type="common">Rape</name>
    <dbReference type="NCBI Taxonomy" id="3708"/>
    <lineage>
        <taxon>Eukaryota</taxon>
        <taxon>Viridiplantae</taxon>
        <taxon>Streptophyta</taxon>
        <taxon>Embryophyta</taxon>
        <taxon>Tracheophyta</taxon>
        <taxon>Spermatophyta</taxon>
        <taxon>Magnoliopsida</taxon>
        <taxon>eudicotyledons</taxon>
        <taxon>Gunneridae</taxon>
        <taxon>Pentapetalae</taxon>
        <taxon>rosids</taxon>
        <taxon>malvids</taxon>
        <taxon>Brassicales</taxon>
        <taxon>Brassicaceae</taxon>
        <taxon>Brassiceae</taxon>
        <taxon>Brassica</taxon>
    </lineage>
</organism>
<dbReference type="EMBL" id="HG994373">
    <property type="protein sequence ID" value="CAF1767638.1"/>
    <property type="molecule type" value="Genomic_DNA"/>
</dbReference>
<dbReference type="AlphaFoldDB" id="A0A816J890"/>
<dbReference type="Proteomes" id="UP001295469">
    <property type="component" value="Chromosome C09"/>
</dbReference>